<proteinExistence type="inferred from homology"/>
<dbReference type="SUPFAM" id="SSF49464">
    <property type="entry name" value="Carboxypeptidase regulatory domain-like"/>
    <property type="match status" value="1"/>
</dbReference>
<sequence length="813" mass="92894">MSIYLFYKVIVEVFLLMKRNVRLNVLFLIPYNNIIRWSIGIVTLPLIQPCSIFAQESSHITTYYGVVKDAETGQGLSEVSVYVSNTLGCVTDNQGKYQLQLPKGEYVIIFSCIGYQTEKRNVEVPQKTSTEINVSLFPVNKELSEVRVIAKSKTQKMREVPSSVTILDSKMLQGQVATLNEILNRASGVKVAQQGGLGSISRIIIQGLDGKRIGVFINGISMGSSEEFSFASIPIDAIQFVEIYKGNVPAKLGGEGLGGAINIILKSSLRDYFEAMYEISSYNTHLANFILHKNLSNNRFHFEIGGTFNSSLNNYDFVSPFEQGRTIHRDHDRYRYWQLHGSISFLKSWFNNSLVDIGVDNVYDEIQGGLMNVQNNIQHAHIKSKTIQIRQYLSKSLLENHLSVSLSSNVHFSLVNQVDTSHYCYDFIGNKFKSGSVQGEIGALPNDSHDKLFSLQEMLNINYRINNYHSINWNTTYKYNNKIPEDKLADKYAHYPTSGYPNKVYSITSGISYESSLFDNKMTNELGGKFFYYVSEVMPSNEINSVQKKPEIVRTSAHSIGWNEALAWHLNPFFTLKASIASNFRMPTVKELFGDGMLIYPSSKLKSEKSLNVNIGVSCLLGTSYPTFRVDLNAFYMNVRDMIKLMYSNMNMVHANIGKIRNIGVEGELTSELTSWLSFKGNVTYLDARDIERTAIGGGKNFHYNYRIPNLPYFYANSEFNIHKHNVILKNSHLSLFTGFEFTERFSYNWEASVQNTMIVPRKWIFYIGTKCSFYNRFHMNFEIHNLFNKRAWAEFRYPLPGRTFHLKLRYTI</sequence>
<organism evidence="14 15">
    <name type="scientific">Segatella oris</name>
    <dbReference type="NCBI Taxonomy" id="28135"/>
    <lineage>
        <taxon>Bacteria</taxon>
        <taxon>Pseudomonadati</taxon>
        <taxon>Bacteroidota</taxon>
        <taxon>Bacteroidia</taxon>
        <taxon>Bacteroidales</taxon>
        <taxon>Prevotellaceae</taxon>
        <taxon>Segatella</taxon>
    </lineage>
</organism>
<dbReference type="PANTHER" id="PTHR30069">
    <property type="entry name" value="TONB-DEPENDENT OUTER MEMBRANE RECEPTOR"/>
    <property type="match status" value="1"/>
</dbReference>
<dbReference type="InterPro" id="IPR008969">
    <property type="entry name" value="CarboxyPept-like_regulatory"/>
</dbReference>
<keyword evidence="4 10" id="KW-0812">Transmembrane</keyword>
<feature type="domain" description="TonB-dependent receptor plug" evidence="13">
    <location>
        <begin position="157"/>
        <end position="260"/>
    </location>
</feature>
<dbReference type="Gene3D" id="2.40.170.20">
    <property type="entry name" value="TonB-dependent receptor, beta-barrel domain"/>
    <property type="match status" value="1"/>
</dbReference>
<keyword evidence="9 10" id="KW-0998">Cell outer membrane</keyword>
<dbReference type="PANTHER" id="PTHR30069:SF29">
    <property type="entry name" value="HEMOGLOBIN AND HEMOGLOBIN-HAPTOGLOBIN-BINDING PROTEIN 1-RELATED"/>
    <property type="match status" value="1"/>
</dbReference>
<evidence type="ECO:0000256" key="9">
    <source>
        <dbReference type="ARBA" id="ARBA00023237"/>
    </source>
</evidence>
<evidence type="ECO:0000256" key="5">
    <source>
        <dbReference type="ARBA" id="ARBA00022729"/>
    </source>
</evidence>
<evidence type="ECO:0000256" key="2">
    <source>
        <dbReference type="ARBA" id="ARBA00022448"/>
    </source>
</evidence>
<dbReference type="InterPro" id="IPR012910">
    <property type="entry name" value="Plug_dom"/>
</dbReference>
<evidence type="ECO:0000313" key="14">
    <source>
        <dbReference type="EMBL" id="VEH15256.1"/>
    </source>
</evidence>
<evidence type="ECO:0000256" key="4">
    <source>
        <dbReference type="ARBA" id="ARBA00022692"/>
    </source>
</evidence>
<evidence type="ECO:0000256" key="11">
    <source>
        <dbReference type="RuleBase" id="RU003357"/>
    </source>
</evidence>
<dbReference type="SUPFAM" id="SSF56935">
    <property type="entry name" value="Porins"/>
    <property type="match status" value="1"/>
</dbReference>
<dbReference type="Gene3D" id="2.60.40.1120">
    <property type="entry name" value="Carboxypeptidase-like, regulatory domain"/>
    <property type="match status" value="1"/>
</dbReference>
<dbReference type="AlphaFoldDB" id="A0A448L5L1"/>
<keyword evidence="8" id="KW-0675">Receptor</keyword>
<dbReference type="Proteomes" id="UP000274578">
    <property type="component" value="Chromosome 1"/>
</dbReference>
<evidence type="ECO:0000256" key="3">
    <source>
        <dbReference type="ARBA" id="ARBA00022452"/>
    </source>
</evidence>
<dbReference type="InterPro" id="IPR000531">
    <property type="entry name" value="Beta-barrel_TonB"/>
</dbReference>
<keyword evidence="3 10" id="KW-1134">Transmembrane beta strand</keyword>
<dbReference type="InterPro" id="IPR036942">
    <property type="entry name" value="Beta-barrel_TonB_sf"/>
</dbReference>
<dbReference type="GO" id="GO:0044718">
    <property type="term" value="P:siderophore transmembrane transport"/>
    <property type="evidence" value="ECO:0007669"/>
    <property type="project" value="TreeGrafter"/>
</dbReference>
<dbReference type="PROSITE" id="PS52016">
    <property type="entry name" value="TONB_DEPENDENT_REC_3"/>
    <property type="match status" value="1"/>
</dbReference>
<dbReference type="InterPro" id="IPR037066">
    <property type="entry name" value="Plug_dom_sf"/>
</dbReference>
<evidence type="ECO:0000256" key="8">
    <source>
        <dbReference type="ARBA" id="ARBA00023170"/>
    </source>
</evidence>
<dbReference type="Pfam" id="PF07715">
    <property type="entry name" value="Plug"/>
    <property type="match status" value="1"/>
</dbReference>
<dbReference type="Pfam" id="PF00593">
    <property type="entry name" value="TonB_dep_Rec_b-barrel"/>
    <property type="match status" value="1"/>
</dbReference>
<comment type="subcellular location">
    <subcellularLocation>
        <location evidence="1 10">Cell outer membrane</location>
        <topology evidence="1 10">Multi-pass membrane protein</topology>
    </subcellularLocation>
</comment>
<evidence type="ECO:0000259" key="12">
    <source>
        <dbReference type="Pfam" id="PF00593"/>
    </source>
</evidence>
<keyword evidence="5" id="KW-0732">Signal</keyword>
<evidence type="ECO:0000256" key="7">
    <source>
        <dbReference type="ARBA" id="ARBA00023136"/>
    </source>
</evidence>
<keyword evidence="2 10" id="KW-0813">Transport</keyword>
<evidence type="ECO:0000256" key="1">
    <source>
        <dbReference type="ARBA" id="ARBA00004571"/>
    </source>
</evidence>
<comment type="similarity">
    <text evidence="10 11">Belongs to the TonB-dependent receptor family.</text>
</comment>
<dbReference type="EMBL" id="LR134384">
    <property type="protein sequence ID" value="VEH15256.1"/>
    <property type="molecule type" value="Genomic_DNA"/>
</dbReference>
<dbReference type="Pfam" id="PF13715">
    <property type="entry name" value="CarbopepD_reg_2"/>
    <property type="match status" value="1"/>
</dbReference>
<protein>
    <submittedName>
        <fullName evidence="14">Outer membrane cobalamin translocator</fullName>
    </submittedName>
</protein>
<feature type="domain" description="TonB-dependent receptor-like beta-barrel" evidence="12">
    <location>
        <begin position="334"/>
        <end position="717"/>
    </location>
</feature>
<reference evidence="14 15" key="1">
    <citation type="submission" date="2018-12" db="EMBL/GenBank/DDBJ databases">
        <authorList>
            <consortium name="Pathogen Informatics"/>
        </authorList>
    </citation>
    <scope>NUCLEOTIDE SEQUENCE [LARGE SCALE GENOMIC DNA]</scope>
    <source>
        <strain evidence="14 15">NCTC13071</strain>
    </source>
</reference>
<gene>
    <name evidence="14" type="primary">btuB_5</name>
    <name evidence="14" type="ORF">NCTC13071_01254</name>
</gene>
<evidence type="ECO:0000259" key="13">
    <source>
        <dbReference type="Pfam" id="PF07715"/>
    </source>
</evidence>
<dbReference type="InterPro" id="IPR039426">
    <property type="entry name" value="TonB-dep_rcpt-like"/>
</dbReference>
<dbReference type="Gene3D" id="2.170.130.10">
    <property type="entry name" value="TonB-dependent receptor, plug domain"/>
    <property type="match status" value="1"/>
</dbReference>
<dbReference type="KEGG" id="poc:NCTC13071_01254"/>
<keyword evidence="6 11" id="KW-0798">TonB box</keyword>
<name>A0A448L5L1_9BACT</name>
<dbReference type="GO" id="GO:0015344">
    <property type="term" value="F:siderophore uptake transmembrane transporter activity"/>
    <property type="evidence" value="ECO:0007669"/>
    <property type="project" value="TreeGrafter"/>
</dbReference>
<accession>A0A448L5L1</accession>
<evidence type="ECO:0000256" key="6">
    <source>
        <dbReference type="ARBA" id="ARBA00023077"/>
    </source>
</evidence>
<evidence type="ECO:0000256" key="10">
    <source>
        <dbReference type="PROSITE-ProRule" id="PRU01360"/>
    </source>
</evidence>
<dbReference type="GO" id="GO:0009279">
    <property type="term" value="C:cell outer membrane"/>
    <property type="evidence" value="ECO:0007669"/>
    <property type="project" value="UniProtKB-SubCell"/>
</dbReference>
<evidence type="ECO:0000313" key="15">
    <source>
        <dbReference type="Proteomes" id="UP000274578"/>
    </source>
</evidence>
<keyword evidence="7 10" id="KW-0472">Membrane</keyword>